<gene>
    <name evidence="1" type="ORF">SAMN05192568_100425</name>
</gene>
<reference evidence="2" key="1">
    <citation type="submission" date="2016-10" db="EMBL/GenBank/DDBJ databases">
        <authorList>
            <person name="Varghese N."/>
            <person name="Submissions S."/>
        </authorList>
    </citation>
    <scope>NUCLEOTIDE SEQUENCE [LARGE SCALE GENOMIC DNA]</scope>
    <source>
        <strain evidence="2">BL36</strain>
    </source>
</reference>
<accession>A0A1I4H6P1</accession>
<protein>
    <submittedName>
        <fullName evidence="1">Uncharacterized protein</fullName>
    </submittedName>
</protein>
<organism evidence="1 2">
    <name type="scientific">Methylobacterium pseudosasicola</name>
    <dbReference type="NCBI Taxonomy" id="582667"/>
    <lineage>
        <taxon>Bacteria</taxon>
        <taxon>Pseudomonadati</taxon>
        <taxon>Pseudomonadota</taxon>
        <taxon>Alphaproteobacteria</taxon>
        <taxon>Hyphomicrobiales</taxon>
        <taxon>Methylobacteriaceae</taxon>
        <taxon>Methylobacterium</taxon>
    </lineage>
</organism>
<dbReference type="OrthoDB" id="7997982at2"/>
<proteinExistence type="predicted"/>
<dbReference type="RefSeq" id="WP_092037931.1">
    <property type="nucleotide sequence ID" value="NZ_FOTK01000004.1"/>
</dbReference>
<dbReference type="Proteomes" id="UP000199048">
    <property type="component" value="Unassembled WGS sequence"/>
</dbReference>
<keyword evidence="2" id="KW-1185">Reference proteome</keyword>
<dbReference type="AlphaFoldDB" id="A0A1I4H6P1"/>
<evidence type="ECO:0000313" key="2">
    <source>
        <dbReference type="Proteomes" id="UP000199048"/>
    </source>
</evidence>
<evidence type="ECO:0000313" key="1">
    <source>
        <dbReference type="EMBL" id="SFL37061.1"/>
    </source>
</evidence>
<dbReference type="EMBL" id="FOTK01000004">
    <property type="protein sequence ID" value="SFL37061.1"/>
    <property type="molecule type" value="Genomic_DNA"/>
</dbReference>
<name>A0A1I4H6P1_9HYPH</name>
<sequence>MPAYFYTVFARRFEPAIHCAVLQCKPIPTFIHADDWEFAGTVRPSDRPPEGFRHAKAEDAMRFVGYYVFHSEPAQRP</sequence>